<dbReference type="AlphaFoldDB" id="A0AAW1RYD3"/>
<proteinExistence type="predicted"/>
<keyword evidence="2" id="KW-1185">Reference proteome</keyword>
<dbReference type="Gene3D" id="2.60.120.430">
    <property type="entry name" value="Galactose-binding lectin"/>
    <property type="match status" value="1"/>
</dbReference>
<sequence>MCALMQGFLVAQYFELEAGTAARRLQGQNIEGTFPGIAGSYYIVTLFFQEPWFSNKYTRVFNILIDGALKVAAKATKMVIDFTPVLDQPVVSALSIQTALFGCPASADAAAAAEDYPCAHTAAHNRADKHPGADHFPTSNRDASANHYASAWLTTTGLFVSTQHIMVHGLDAEAHGRAGAGAKGPVPAR</sequence>
<reference evidence="1 2" key="1">
    <citation type="journal article" date="2024" name="Nat. Commun.">
        <title>Phylogenomics reveals the evolutionary origins of lichenization in chlorophyte algae.</title>
        <authorList>
            <person name="Puginier C."/>
            <person name="Libourel C."/>
            <person name="Otte J."/>
            <person name="Skaloud P."/>
            <person name="Haon M."/>
            <person name="Grisel S."/>
            <person name="Petersen M."/>
            <person name="Berrin J.G."/>
            <person name="Delaux P.M."/>
            <person name="Dal Grande F."/>
            <person name="Keller J."/>
        </authorList>
    </citation>
    <scope>NUCLEOTIDE SEQUENCE [LARGE SCALE GENOMIC DNA]</scope>
    <source>
        <strain evidence="1 2">SAG 245.80</strain>
    </source>
</reference>
<protein>
    <submittedName>
        <fullName evidence="1">Uncharacterized protein</fullName>
    </submittedName>
</protein>
<dbReference type="EMBL" id="JALJOU010000020">
    <property type="protein sequence ID" value="KAK9838121.1"/>
    <property type="molecule type" value="Genomic_DNA"/>
</dbReference>
<dbReference type="Proteomes" id="UP001445335">
    <property type="component" value="Unassembled WGS sequence"/>
</dbReference>
<name>A0AAW1RYD3_9CHLO</name>
<gene>
    <name evidence="1" type="ORF">WJX81_002435</name>
</gene>
<comment type="caution">
    <text evidence="1">The sequence shown here is derived from an EMBL/GenBank/DDBJ whole genome shotgun (WGS) entry which is preliminary data.</text>
</comment>
<evidence type="ECO:0000313" key="2">
    <source>
        <dbReference type="Proteomes" id="UP001445335"/>
    </source>
</evidence>
<evidence type="ECO:0000313" key="1">
    <source>
        <dbReference type="EMBL" id="KAK9838121.1"/>
    </source>
</evidence>
<organism evidence="1 2">
    <name type="scientific">Elliptochloris bilobata</name>
    <dbReference type="NCBI Taxonomy" id="381761"/>
    <lineage>
        <taxon>Eukaryota</taxon>
        <taxon>Viridiplantae</taxon>
        <taxon>Chlorophyta</taxon>
        <taxon>core chlorophytes</taxon>
        <taxon>Trebouxiophyceae</taxon>
        <taxon>Trebouxiophyceae incertae sedis</taxon>
        <taxon>Elliptochloris clade</taxon>
        <taxon>Elliptochloris</taxon>
    </lineage>
</organism>
<accession>A0AAW1RYD3</accession>